<evidence type="ECO:0000313" key="3">
    <source>
        <dbReference type="Proteomes" id="UP001054889"/>
    </source>
</evidence>
<dbReference type="Proteomes" id="UP001054889">
    <property type="component" value="Unassembled WGS sequence"/>
</dbReference>
<dbReference type="AlphaFoldDB" id="A0AAV5CNQ3"/>
<sequence length="160" mass="18232">MTRVLLLCRCGRFPPEVRTAIPVENRFEHVVLSCSTTSDHAIAWIERESQKALELMKEQENAMAPPPQQKMERLQSLKDEHKSALQRAKTLEIPHAADLSEEEIQEDASTAPYSDTHSETTTEPKSAGRTSWDDLMEKLFTKDEEGKLVVKKDLRDISIE</sequence>
<feature type="region of interest" description="Disordered" evidence="1">
    <location>
        <begin position="93"/>
        <end position="131"/>
    </location>
</feature>
<proteinExistence type="predicted"/>
<organism evidence="2 3">
    <name type="scientific">Eleusine coracana subsp. coracana</name>
    <dbReference type="NCBI Taxonomy" id="191504"/>
    <lineage>
        <taxon>Eukaryota</taxon>
        <taxon>Viridiplantae</taxon>
        <taxon>Streptophyta</taxon>
        <taxon>Embryophyta</taxon>
        <taxon>Tracheophyta</taxon>
        <taxon>Spermatophyta</taxon>
        <taxon>Magnoliopsida</taxon>
        <taxon>Liliopsida</taxon>
        <taxon>Poales</taxon>
        <taxon>Poaceae</taxon>
        <taxon>PACMAD clade</taxon>
        <taxon>Chloridoideae</taxon>
        <taxon>Cynodonteae</taxon>
        <taxon>Eleusininae</taxon>
        <taxon>Eleusine</taxon>
    </lineage>
</organism>
<dbReference type="EMBL" id="BQKI01000008">
    <property type="protein sequence ID" value="GJN00122.1"/>
    <property type="molecule type" value="Genomic_DNA"/>
</dbReference>
<evidence type="ECO:0000256" key="1">
    <source>
        <dbReference type="SAM" id="MobiDB-lite"/>
    </source>
</evidence>
<reference evidence="2" key="1">
    <citation type="journal article" date="2018" name="DNA Res.">
        <title>Multiple hybrid de novo genome assembly of finger millet, an orphan allotetraploid crop.</title>
        <authorList>
            <person name="Hatakeyama M."/>
            <person name="Aluri S."/>
            <person name="Balachadran M.T."/>
            <person name="Sivarajan S.R."/>
            <person name="Patrignani A."/>
            <person name="Gruter S."/>
            <person name="Poveda L."/>
            <person name="Shimizu-Inatsugi R."/>
            <person name="Baeten J."/>
            <person name="Francoijs K.J."/>
            <person name="Nataraja K.N."/>
            <person name="Reddy Y.A.N."/>
            <person name="Phadnis S."/>
            <person name="Ravikumar R.L."/>
            <person name="Schlapbach R."/>
            <person name="Sreeman S.M."/>
            <person name="Shimizu K.K."/>
        </authorList>
    </citation>
    <scope>NUCLEOTIDE SEQUENCE</scope>
</reference>
<dbReference type="PANTHER" id="PTHR46398">
    <property type="entry name" value="ALPHA/BETA-HYDROLASES SUPERFAMILY PROTEIN"/>
    <property type="match status" value="1"/>
</dbReference>
<dbReference type="PANTHER" id="PTHR46398:SF7">
    <property type="entry name" value="ALPHA_BETA-HYDROLASES SUPERFAMILY PROTEIN"/>
    <property type="match status" value="1"/>
</dbReference>
<accession>A0AAV5CNQ3</accession>
<reference evidence="2" key="2">
    <citation type="submission" date="2021-12" db="EMBL/GenBank/DDBJ databases">
        <title>Resequencing data analysis of finger millet.</title>
        <authorList>
            <person name="Hatakeyama M."/>
            <person name="Aluri S."/>
            <person name="Balachadran M.T."/>
            <person name="Sivarajan S.R."/>
            <person name="Poveda L."/>
            <person name="Shimizu-Inatsugi R."/>
            <person name="Schlapbach R."/>
            <person name="Sreeman S.M."/>
            <person name="Shimizu K.K."/>
        </authorList>
    </citation>
    <scope>NUCLEOTIDE SEQUENCE</scope>
</reference>
<gene>
    <name evidence="2" type="primary">ga17285</name>
    <name evidence="2" type="ORF">PR202_ga17285</name>
</gene>
<name>A0AAV5CNQ3_ELECO</name>
<comment type="caution">
    <text evidence="2">The sequence shown here is derived from an EMBL/GenBank/DDBJ whole genome shotgun (WGS) entry which is preliminary data.</text>
</comment>
<keyword evidence="3" id="KW-1185">Reference proteome</keyword>
<protein>
    <submittedName>
        <fullName evidence="2">Uncharacterized protein</fullName>
    </submittedName>
</protein>
<evidence type="ECO:0000313" key="2">
    <source>
        <dbReference type="EMBL" id="GJN00122.1"/>
    </source>
</evidence>